<dbReference type="InterPro" id="IPR040151">
    <property type="entry name" value="Gfd2/YDR514C-like"/>
</dbReference>
<comment type="caution">
    <text evidence="2">The sequence shown here is derived from an EMBL/GenBank/DDBJ whole genome shotgun (WGS) entry which is preliminary data.</text>
</comment>
<dbReference type="InterPro" id="IPR012337">
    <property type="entry name" value="RNaseH-like_sf"/>
</dbReference>
<sequence>MIRNQLRFDSINKKLHFRDILLTNSLPRLMPILTTKRKFTGKTSNPYMKREPMNKDSVDNKIVKTTSSTTENANSNAITSLFSAKIDQYFTETKFRMNKDQQKVLKSCMEKVYTRKSPLFCFDVEAWESNNNLVTEVGISIYDPRERELSLLPNIKSYHIIIEEHRNKRNGKFVPDNKHNFVGGTSHVLSEVEAQKFINKMIHKYFLDDPQLGSAFVGHHIGGDIKWLKTIGVQFPDECPIIDTYRIFQLSHGKYGGGLRSILRLAEIPHAYLHNAANDAYYTLLAALAWCDPSVRKARELDLYVIPEVVQNPRKTKVQQQEDRRAKRQEKFTDIAKRVNVDSCEELL</sequence>
<dbReference type="InterPro" id="IPR036397">
    <property type="entry name" value="RNaseH_sf"/>
</dbReference>
<dbReference type="SUPFAM" id="SSF53098">
    <property type="entry name" value="Ribonuclease H-like"/>
    <property type="match status" value="1"/>
</dbReference>
<accession>A0A9P0VVI6</accession>
<proteinExistence type="predicted"/>
<evidence type="ECO:0000259" key="1">
    <source>
        <dbReference type="Pfam" id="PF21762"/>
    </source>
</evidence>
<protein>
    <recommendedName>
        <fullName evidence="1">Gfd2/YDR514C-like C-terminal domain-containing protein</fullName>
    </recommendedName>
</protein>
<evidence type="ECO:0000313" key="2">
    <source>
        <dbReference type="EMBL" id="CAH2350323.1"/>
    </source>
</evidence>
<keyword evidence="3" id="KW-1185">Reference proteome</keyword>
<reference evidence="2" key="1">
    <citation type="submission" date="2022-03" db="EMBL/GenBank/DDBJ databases">
        <authorList>
            <person name="Legras J.-L."/>
            <person name="Devillers H."/>
            <person name="Grondin C."/>
        </authorList>
    </citation>
    <scope>NUCLEOTIDE SEQUENCE</scope>
    <source>
        <strain evidence="2">CLIB 1423</strain>
    </source>
</reference>
<dbReference type="PANTHER" id="PTHR28083:SF1">
    <property type="entry name" value="GOOD FOR FULL DBP5 ACTIVITY PROTEIN 2"/>
    <property type="match status" value="1"/>
</dbReference>
<evidence type="ECO:0000313" key="3">
    <source>
        <dbReference type="Proteomes" id="UP000837801"/>
    </source>
</evidence>
<dbReference type="PANTHER" id="PTHR28083">
    <property type="entry name" value="GOOD FOR FULL DBP5 ACTIVITY PROTEIN 2"/>
    <property type="match status" value="1"/>
</dbReference>
<dbReference type="Proteomes" id="UP000837801">
    <property type="component" value="Unassembled WGS sequence"/>
</dbReference>
<dbReference type="Pfam" id="PF21762">
    <property type="entry name" value="DEDDh_C"/>
    <property type="match status" value="1"/>
</dbReference>
<dbReference type="GO" id="GO:0005634">
    <property type="term" value="C:nucleus"/>
    <property type="evidence" value="ECO:0007669"/>
    <property type="project" value="TreeGrafter"/>
</dbReference>
<dbReference type="AlphaFoldDB" id="A0A9P0VVI6"/>
<dbReference type="Gene3D" id="3.30.420.10">
    <property type="entry name" value="Ribonuclease H-like superfamily/Ribonuclease H"/>
    <property type="match status" value="1"/>
</dbReference>
<dbReference type="OrthoDB" id="5953249at2759"/>
<dbReference type="EMBL" id="CAKXYY010000001">
    <property type="protein sequence ID" value="CAH2350323.1"/>
    <property type="molecule type" value="Genomic_DNA"/>
</dbReference>
<dbReference type="InterPro" id="IPR048519">
    <property type="entry name" value="Gfd2/YDR514C-like_C"/>
</dbReference>
<gene>
    <name evidence="2" type="ORF">CLIB1423_01S07492</name>
</gene>
<dbReference type="GO" id="GO:0003676">
    <property type="term" value="F:nucleic acid binding"/>
    <property type="evidence" value="ECO:0007669"/>
    <property type="project" value="InterPro"/>
</dbReference>
<name>A0A9P0VVI6_9ASCO</name>
<feature type="domain" description="Gfd2/YDR514C-like C-terminal" evidence="1">
    <location>
        <begin position="119"/>
        <end position="289"/>
    </location>
</feature>
<organism evidence="2 3">
    <name type="scientific">[Candida] railenensis</name>
    <dbReference type="NCBI Taxonomy" id="45579"/>
    <lineage>
        <taxon>Eukaryota</taxon>
        <taxon>Fungi</taxon>
        <taxon>Dikarya</taxon>
        <taxon>Ascomycota</taxon>
        <taxon>Saccharomycotina</taxon>
        <taxon>Pichiomycetes</taxon>
        <taxon>Debaryomycetaceae</taxon>
        <taxon>Kurtzmaniella</taxon>
    </lineage>
</organism>